<gene>
    <name evidence="4" type="ORF">JZ786_06470</name>
</gene>
<dbReference type="CDD" id="cd03416">
    <property type="entry name" value="CbiX_SirB_N"/>
    <property type="match status" value="1"/>
</dbReference>
<dbReference type="Pfam" id="PF01903">
    <property type="entry name" value="CbiX"/>
    <property type="match status" value="2"/>
</dbReference>
<protein>
    <submittedName>
        <fullName evidence="4">Sirohydrochlorin chelatase</fullName>
    </submittedName>
</protein>
<dbReference type="InterPro" id="IPR050963">
    <property type="entry name" value="Sirohydro_Cobaltochel/CbiX"/>
</dbReference>
<dbReference type="EMBL" id="CP071182">
    <property type="protein sequence ID" value="QSO48612.1"/>
    <property type="molecule type" value="Genomic_DNA"/>
</dbReference>
<proteinExistence type="predicted"/>
<reference evidence="4 5" key="1">
    <citation type="submission" date="2021-02" db="EMBL/GenBank/DDBJ databases">
        <title>Alicyclobacillus curvatus sp. nov. and Alicyclobacillus mengziensis sp. nov., two acidophilic bacteria isolated from acid mine drainage.</title>
        <authorList>
            <person name="Huang Y."/>
        </authorList>
    </citation>
    <scope>NUCLEOTIDE SEQUENCE [LARGE SCALE GENOMIC DNA]</scope>
    <source>
        <strain evidence="4 5">S30H14</strain>
    </source>
</reference>
<feature type="region of interest" description="Disordered" evidence="3">
    <location>
        <begin position="124"/>
        <end position="149"/>
    </location>
</feature>
<organism evidence="4 5">
    <name type="scientific">Alicyclobacillus mengziensis</name>
    <dbReference type="NCBI Taxonomy" id="2931921"/>
    <lineage>
        <taxon>Bacteria</taxon>
        <taxon>Bacillati</taxon>
        <taxon>Bacillota</taxon>
        <taxon>Bacilli</taxon>
        <taxon>Bacillales</taxon>
        <taxon>Alicyclobacillaceae</taxon>
        <taxon>Alicyclobacillus</taxon>
    </lineage>
</organism>
<dbReference type="GO" id="GO:0016829">
    <property type="term" value="F:lyase activity"/>
    <property type="evidence" value="ECO:0007669"/>
    <property type="project" value="UniProtKB-KW"/>
</dbReference>
<dbReference type="GO" id="GO:0046872">
    <property type="term" value="F:metal ion binding"/>
    <property type="evidence" value="ECO:0007669"/>
    <property type="project" value="UniProtKB-KW"/>
</dbReference>
<dbReference type="AlphaFoldDB" id="A0A9X7W1S1"/>
<dbReference type="PANTHER" id="PTHR33542:SF3">
    <property type="entry name" value="SIROHYDROCHLORIN FERROCHELATASE, CHLOROPLASTIC"/>
    <property type="match status" value="1"/>
</dbReference>
<accession>A0A9X7W1S1</accession>
<name>A0A9X7W1S1_9BACL</name>
<keyword evidence="1" id="KW-0479">Metal-binding</keyword>
<feature type="region of interest" description="Disordered" evidence="3">
    <location>
        <begin position="287"/>
        <end position="317"/>
    </location>
</feature>
<sequence>MKTAVLLIGHGSRDEEGNEEFLRFVDELQASMTGQTVVGCFLEFAEPNIPAGIEVCMALGATRIVAVPVILLAASHVKLEIPEFLDEARRRHPEIEIVYGRNMGLHERLLDLLVERFEEVQDARGQEVNTPPALEQAAPSGTRPNGTPNDTAIVLMGRGSSDPDANGDVYKIARLLWERTGVSTVETCFTGITDPRLPEGVFRAVRLGAKRIVVVPYFLFTGILIKRMKNLVKDLQQQHSQVSIQMSAYFGLHDILREVVLDRIKEADQEQSRMNCDFCQYRKKFQQQNGHSGRDEHHKHGDHAHHVPHLTAGEVRA</sequence>
<dbReference type="CDD" id="cd03414">
    <property type="entry name" value="CbiX_SirB_C"/>
    <property type="match status" value="1"/>
</dbReference>
<evidence type="ECO:0000256" key="2">
    <source>
        <dbReference type="ARBA" id="ARBA00023239"/>
    </source>
</evidence>
<dbReference type="Gene3D" id="3.40.50.1400">
    <property type="match status" value="2"/>
</dbReference>
<evidence type="ECO:0000313" key="5">
    <source>
        <dbReference type="Proteomes" id="UP000663505"/>
    </source>
</evidence>
<evidence type="ECO:0000256" key="3">
    <source>
        <dbReference type="SAM" id="MobiDB-lite"/>
    </source>
</evidence>
<dbReference type="PANTHER" id="PTHR33542">
    <property type="entry name" value="SIROHYDROCHLORIN FERROCHELATASE, CHLOROPLASTIC"/>
    <property type="match status" value="1"/>
</dbReference>
<keyword evidence="2" id="KW-0456">Lyase</keyword>
<dbReference type="Proteomes" id="UP000663505">
    <property type="component" value="Chromosome"/>
</dbReference>
<evidence type="ECO:0000313" key="4">
    <source>
        <dbReference type="EMBL" id="QSO48612.1"/>
    </source>
</evidence>
<dbReference type="InterPro" id="IPR002762">
    <property type="entry name" value="CbiX-like"/>
</dbReference>
<keyword evidence="5" id="KW-1185">Reference proteome</keyword>
<evidence type="ECO:0000256" key="1">
    <source>
        <dbReference type="ARBA" id="ARBA00022723"/>
    </source>
</evidence>
<dbReference type="SUPFAM" id="SSF53800">
    <property type="entry name" value="Chelatase"/>
    <property type="match status" value="1"/>
</dbReference>
<dbReference type="RefSeq" id="WP_206657942.1">
    <property type="nucleotide sequence ID" value="NZ_CP071182.1"/>
</dbReference>
<dbReference type="KEGG" id="afx:JZ786_06470"/>